<gene>
    <name evidence="1" type="ORF">D6201_12570</name>
</gene>
<dbReference type="RefSeq" id="WP_120049084.1">
    <property type="nucleotide sequence ID" value="NZ_RAHX01000001.1"/>
</dbReference>
<keyword evidence="2" id="KW-1185">Reference proteome</keyword>
<dbReference type="AlphaFoldDB" id="A0A419RWB4"/>
<dbReference type="EMBL" id="RAHX01000001">
    <property type="protein sequence ID" value="RJY10076.1"/>
    <property type="molecule type" value="Genomic_DNA"/>
</dbReference>
<proteinExistence type="predicted"/>
<dbReference type="SUPFAM" id="SSF52540">
    <property type="entry name" value="P-loop containing nucleoside triphosphate hydrolases"/>
    <property type="match status" value="1"/>
</dbReference>
<name>A0A419RWB4_9SPHN</name>
<dbReference type="OrthoDB" id="5288711at2"/>
<sequence>MAALQAIDDQLGQKSIMVMVTHKPQLLTRFSRIIVMANGRIVKDGSARRAAGTGAAQDRRQARWQARGALRNDHLRRTDQKEEGVLMVRLKTSHRIILSIAVTLVGFIA</sequence>
<evidence type="ECO:0000313" key="2">
    <source>
        <dbReference type="Proteomes" id="UP000285232"/>
    </source>
</evidence>
<dbReference type="Gene3D" id="3.40.50.300">
    <property type="entry name" value="P-loop containing nucleotide triphosphate hydrolases"/>
    <property type="match status" value="1"/>
</dbReference>
<reference evidence="1 2" key="1">
    <citation type="journal article" date="2017" name="Int. J. Syst. Evol. Microbiol.">
        <title>Erythrobacter aquimixticola sp. nov., isolated from the junction between the ocean and a freshwater spring.</title>
        <authorList>
            <person name="Park S."/>
            <person name="Jung Y.T."/>
            <person name="Choi S.J."/>
            <person name="Yoon J.H."/>
        </authorList>
    </citation>
    <scope>NUCLEOTIDE SEQUENCE [LARGE SCALE GENOMIC DNA]</scope>
    <source>
        <strain evidence="1 2">JSSK-14</strain>
    </source>
</reference>
<organism evidence="1 2">
    <name type="scientific">Aurantiacibacter aquimixticola</name>
    <dbReference type="NCBI Taxonomy" id="1958945"/>
    <lineage>
        <taxon>Bacteria</taxon>
        <taxon>Pseudomonadati</taxon>
        <taxon>Pseudomonadota</taxon>
        <taxon>Alphaproteobacteria</taxon>
        <taxon>Sphingomonadales</taxon>
        <taxon>Erythrobacteraceae</taxon>
        <taxon>Aurantiacibacter</taxon>
    </lineage>
</organism>
<comment type="caution">
    <text evidence="1">The sequence shown here is derived from an EMBL/GenBank/DDBJ whole genome shotgun (WGS) entry which is preliminary data.</text>
</comment>
<protein>
    <submittedName>
        <fullName evidence="1">Uncharacterized protein</fullName>
    </submittedName>
</protein>
<dbReference type="Proteomes" id="UP000285232">
    <property type="component" value="Unassembled WGS sequence"/>
</dbReference>
<evidence type="ECO:0000313" key="1">
    <source>
        <dbReference type="EMBL" id="RJY10076.1"/>
    </source>
</evidence>
<accession>A0A419RWB4</accession>
<dbReference type="InterPro" id="IPR027417">
    <property type="entry name" value="P-loop_NTPase"/>
</dbReference>